<accession>A0A4Y8Q0L9</accession>
<evidence type="ECO:0008006" key="4">
    <source>
        <dbReference type="Google" id="ProtNLM"/>
    </source>
</evidence>
<gene>
    <name evidence="2" type="ORF">B5M42_13465</name>
</gene>
<feature type="compositionally biased region" description="Polar residues" evidence="1">
    <location>
        <begin position="13"/>
        <end position="23"/>
    </location>
</feature>
<reference evidence="2 3" key="1">
    <citation type="submission" date="2017-03" db="EMBL/GenBank/DDBJ databases">
        <title>Isolation of Levoglucosan Utilizing Bacteria.</title>
        <authorList>
            <person name="Arya A.S."/>
        </authorList>
    </citation>
    <scope>NUCLEOTIDE SEQUENCE [LARGE SCALE GENOMIC DNA]</scope>
    <source>
        <strain evidence="2 3">MEC069</strain>
    </source>
</reference>
<dbReference type="EMBL" id="MYFO01000016">
    <property type="protein sequence ID" value="TFE86891.1"/>
    <property type="molecule type" value="Genomic_DNA"/>
</dbReference>
<feature type="region of interest" description="Disordered" evidence="1">
    <location>
        <begin position="1"/>
        <end position="27"/>
    </location>
</feature>
<evidence type="ECO:0000313" key="3">
    <source>
        <dbReference type="Proteomes" id="UP000298246"/>
    </source>
</evidence>
<dbReference type="AlphaFoldDB" id="A0A4Y8Q0L9"/>
<organism evidence="2 3">
    <name type="scientific">Paenibacillus athensensis</name>
    <dbReference type="NCBI Taxonomy" id="1967502"/>
    <lineage>
        <taxon>Bacteria</taxon>
        <taxon>Bacillati</taxon>
        <taxon>Bacillota</taxon>
        <taxon>Bacilli</taxon>
        <taxon>Bacillales</taxon>
        <taxon>Paenibacillaceae</taxon>
        <taxon>Paenibacillus</taxon>
    </lineage>
</organism>
<proteinExistence type="predicted"/>
<protein>
    <recommendedName>
        <fullName evidence="4">LtrC-like protein</fullName>
    </recommendedName>
</protein>
<evidence type="ECO:0000256" key="1">
    <source>
        <dbReference type="SAM" id="MobiDB-lite"/>
    </source>
</evidence>
<sequence length="303" mass="34833">MSNFDDLFRQEATGRSGTNTSEQPFDKDAWAQKKQELRQWTYDTVDAATTAIAQSGQQFQQYLDVQSRFDRYSVSNALLILTQRPDATRIADFEAWKEQGVYIRRKETGFYILEPGEEYQREDGTKGISYNPKKMFDIAQTTASQKREQPLPLDDRTRIKALMERSPVPIAMSDTLPPDVQALYQPDTHSIVIRRGMDAGDIFRSLAQELAHAELERGDNGYSRSAYAFHAYCASYMLSKQLGVQTSSFRFQRAPEKLKDKEPQQIRAELATMKEAAHEIARRMNRVLAQQQQRQPSRSDKAR</sequence>
<dbReference type="RefSeq" id="WP_134753656.1">
    <property type="nucleotide sequence ID" value="NZ_MYFO02000015.1"/>
</dbReference>
<name>A0A4Y8Q0L9_9BACL</name>
<keyword evidence="3" id="KW-1185">Reference proteome</keyword>
<evidence type="ECO:0000313" key="2">
    <source>
        <dbReference type="EMBL" id="TFE86891.1"/>
    </source>
</evidence>
<dbReference type="Proteomes" id="UP000298246">
    <property type="component" value="Unassembled WGS sequence"/>
</dbReference>
<comment type="caution">
    <text evidence="2">The sequence shown here is derived from an EMBL/GenBank/DDBJ whole genome shotgun (WGS) entry which is preliminary data.</text>
</comment>
<dbReference type="OrthoDB" id="9803716at2"/>